<evidence type="ECO:0000313" key="2">
    <source>
        <dbReference type="EMBL" id="REH55887.1"/>
    </source>
</evidence>
<keyword evidence="3" id="KW-1185">Reference proteome</keyword>
<protein>
    <submittedName>
        <fullName evidence="2">Uncharacterized protein</fullName>
    </submittedName>
</protein>
<dbReference type="AlphaFoldDB" id="A0A3E0IB27"/>
<evidence type="ECO:0000256" key="1">
    <source>
        <dbReference type="SAM" id="MobiDB-lite"/>
    </source>
</evidence>
<dbReference type="EMBL" id="QUNO01000001">
    <property type="protein sequence ID" value="REH55887.1"/>
    <property type="molecule type" value="Genomic_DNA"/>
</dbReference>
<accession>A0A3E0IB27</accession>
<reference evidence="2 3" key="1">
    <citation type="submission" date="2018-08" db="EMBL/GenBank/DDBJ databases">
        <title>Genomic Encyclopedia of Archaeal and Bacterial Type Strains, Phase II (KMG-II): from individual species to whole genera.</title>
        <authorList>
            <person name="Goeker M."/>
        </authorList>
    </citation>
    <scope>NUCLEOTIDE SEQUENCE [LARGE SCALE GENOMIC DNA]</scope>
    <source>
        <strain evidence="2 3">DSM 45791</strain>
    </source>
</reference>
<proteinExistence type="predicted"/>
<organism evidence="2 3">
    <name type="scientific">Kutzneria buriramensis</name>
    <dbReference type="NCBI Taxonomy" id="1045776"/>
    <lineage>
        <taxon>Bacteria</taxon>
        <taxon>Bacillati</taxon>
        <taxon>Actinomycetota</taxon>
        <taxon>Actinomycetes</taxon>
        <taxon>Pseudonocardiales</taxon>
        <taxon>Pseudonocardiaceae</taxon>
        <taxon>Kutzneria</taxon>
    </lineage>
</organism>
<comment type="caution">
    <text evidence="2">The sequence shown here is derived from an EMBL/GenBank/DDBJ whole genome shotgun (WGS) entry which is preliminary data.</text>
</comment>
<dbReference type="RefSeq" id="WP_170217319.1">
    <property type="nucleotide sequence ID" value="NZ_CP144375.1"/>
</dbReference>
<evidence type="ECO:0000313" key="3">
    <source>
        <dbReference type="Proteomes" id="UP000256269"/>
    </source>
</evidence>
<dbReference type="Proteomes" id="UP000256269">
    <property type="component" value="Unassembled WGS sequence"/>
</dbReference>
<feature type="region of interest" description="Disordered" evidence="1">
    <location>
        <begin position="87"/>
        <end position="119"/>
    </location>
</feature>
<sequence length="277" mass="30025">MSTVDDGMRRAVLRRLAALDQAAEQTSAGTLAPLARAELQRLADGWRLLLEVHTADEDGRCRACPGRLRKRRWPCKVWLLAHQHLIGDGAPQPRPRSGVRNPFRRGGRHSKQADGTAVQGVRTRPLPAEAHRIMTIPPEIPAEMTMEMPALPAGPSGYAAIAPPPPPAIASSGPFATVHIVDDPTWPAPGEYVDRPDAPALARLDPVLAFGGVLPAPPPERPEPVAATQHHPLEGQLVAEVEVAPPPRVELLGEPDAETTEMRRVLEEYWRESPAAK</sequence>
<name>A0A3E0IB27_9PSEU</name>
<gene>
    <name evidence="2" type="ORF">BCF44_101913</name>
</gene>